<keyword evidence="6" id="KW-1185">Reference proteome</keyword>
<name>W1NVK0_AMBTC</name>
<keyword evidence="2" id="KW-0863">Zinc-finger</keyword>
<dbReference type="Pfam" id="PF04434">
    <property type="entry name" value="SWIM"/>
    <property type="match status" value="1"/>
</dbReference>
<accession>W1NVK0</accession>
<dbReference type="PANTHER" id="PTHR31973:SF113">
    <property type="entry name" value="PROTEIN FAR1-RELATED SEQUENCE 5-LIKE"/>
    <property type="match status" value="1"/>
</dbReference>
<gene>
    <name evidence="5" type="ORF">AMTR_s00108p00146880</name>
</gene>
<protein>
    <recommendedName>
        <fullName evidence="4">Zinc finger PMZ-type domain-containing protein</fullName>
    </recommendedName>
</protein>
<evidence type="ECO:0000313" key="6">
    <source>
        <dbReference type="Proteomes" id="UP000017836"/>
    </source>
</evidence>
<proteinExistence type="predicted"/>
<evidence type="ECO:0000256" key="1">
    <source>
        <dbReference type="ARBA" id="ARBA00022723"/>
    </source>
</evidence>
<dbReference type="InterPro" id="IPR007527">
    <property type="entry name" value="Znf_SWIM"/>
</dbReference>
<dbReference type="GO" id="GO:0008270">
    <property type="term" value="F:zinc ion binding"/>
    <property type="evidence" value="ECO:0007669"/>
    <property type="project" value="UniProtKB-KW"/>
</dbReference>
<dbReference type="HOGENOM" id="CLU_055196_3_0_1"/>
<evidence type="ECO:0000259" key="4">
    <source>
        <dbReference type="SMART" id="SM00575"/>
    </source>
</evidence>
<evidence type="ECO:0000256" key="2">
    <source>
        <dbReference type="ARBA" id="ARBA00022771"/>
    </source>
</evidence>
<reference evidence="6" key="1">
    <citation type="journal article" date="2013" name="Science">
        <title>The Amborella genome and the evolution of flowering plants.</title>
        <authorList>
            <consortium name="Amborella Genome Project"/>
        </authorList>
    </citation>
    <scope>NUCLEOTIDE SEQUENCE [LARGE SCALE GENOMIC DNA]</scope>
</reference>
<dbReference type="Proteomes" id="UP000017836">
    <property type="component" value="Unassembled WGS sequence"/>
</dbReference>
<dbReference type="Gramene" id="ERM99363">
    <property type="protein sequence ID" value="ERM99363"/>
    <property type="gene ID" value="AMTR_s00108p00146880"/>
</dbReference>
<dbReference type="EMBL" id="KI395026">
    <property type="protein sequence ID" value="ERM99363.1"/>
    <property type="molecule type" value="Genomic_DNA"/>
</dbReference>
<dbReference type="PANTHER" id="PTHR31973">
    <property type="entry name" value="POLYPROTEIN, PUTATIVE-RELATED"/>
    <property type="match status" value="1"/>
</dbReference>
<keyword evidence="3" id="KW-0862">Zinc</keyword>
<dbReference type="SMART" id="SM00575">
    <property type="entry name" value="ZnF_PMZ"/>
    <property type="match status" value="1"/>
</dbReference>
<keyword evidence="1" id="KW-0479">Metal-binding</keyword>
<feature type="domain" description="Zinc finger PMZ-type" evidence="4">
    <location>
        <begin position="57"/>
        <end position="80"/>
    </location>
</feature>
<dbReference type="AlphaFoldDB" id="W1NVK0"/>
<evidence type="ECO:0000256" key="3">
    <source>
        <dbReference type="ARBA" id="ARBA00022833"/>
    </source>
</evidence>
<organism evidence="5 6">
    <name type="scientific">Amborella trichopoda</name>
    <dbReference type="NCBI Taxonomy" id="13333"/>
    <lineage>
        <taxon>Eukaryota</taxon>
        <taxon>Viridiplantae</taxon>
        <taxon>Streptophyta</taxon>
        <taxon>Embryophyta</taxon>
        <taxon>Tracheophyta</taxon>
        <taxon>Spermatophyta</taxon>
        <taxon>Magnoliopsida</taxon>
        <taxon>Amborellales</taxon>
        <taxon>Amborellaceae</taxon>
        <taxon>Amborella</taxon>
    </lineage>
</organism>
<sequence length="151" mass="17680">MAESFNAWILSAQEKRIITMCEEIRVQLMTRFEEKRELGNTWSGMLVPKAQELLDNCRKWQLNGILCTHAIAAINHMHLDPTVYCLKFFTAEYFKRAFETPFTPVLNDIELTGIYNRTVLLPRTTNLPGRPKNQRRISEMEHPITRPLKCK</sequence>
<evidence type="ECO:0000313" key="5">
    <source>
        <dbReference type="EMBL" id="ERM99363.1"/>
    </source>
</evidence>
<dbReference type="InterPro" id="IPR006564">
    <property type="entry name" value="Znf_PMZ"/>
</dbReference>